<dbReference type="CDD" id="cd06661">
    <property type="entry name" value="GGCT_like"/>
    <property type="match status" value="1"/>
</dbReference>
<dbReference type="SUPFAM" id="SSF110857">
    <property type="entry name" value="Gamma-glutamyl cyclotransferase-like"/>
    <property type="match status" value="1"/>
</dbReference>
<evidence type="ECO:0000256" key="2">
    <source>
        <dbReference type="PIRSR" id="PIRSR617939-1"/>
    </source>
</evidence>
<dbReference type="InterPro" id="IPR017939">
    <property type="entry name" value="G-Glutamylcylcotransferase"/>
</dbReference>
<evidence type="ECO:0000313" key="6">
    <source>
        <dbReference type="Proteomes" id="UP000659388"/>
    </source>
</evidence>
<feature type="domain" description="Gamma-glutamylcyclotransferase AIG2-like" evidence="4">
    <location>
        <begin position="8"/>
        <end position="121"/>
    </location>
</feature>
<sequence length="158" mass="18575">MYKNRVKYFAYGSNMDIEHLERLKVKVFKAEPAILPEYQLTFNVKDYDLPGVGYANIIQSYTDQVEGILITTDEASVTYIDLYENFPVDYKKENHKVKLRNGETETAYLYIANDSRCEEGLKPLNNHLFHLLKAKHFISEEYYEKLKQIDSIPVSEYK</sequence>
<dbReference type="Pfam" id="PF06094">
    <property type="entry name" value="GGACT"/>
    <property type="match status" value="1"/>
</dbReference>
<organism evidence="5 6">
    <name type="scientific">Fulvivirga sediminis</name>
    <dbReference type="NCBI Taxonomy" id="2803949"/>
    <lineage>
        <taxon>Bacteria</taxon>
        <taxon>Pseudomonadati</taxon>
        <taxon>Bacteroidota</taxon>
        <taxon>Cytophagia</taxon>
        <taxon>Cytophagales</taxon>
        <taxon>Fulvivirgaceae</taxon>
        <taxon>Fulvivirga</taxon>
    </lineage>
</organism>
<dbReference type="PANTHER" id="PTHR12935">
    <property type="entry name" value="GAMMA-GLUTAMYLCYCLOTRANSFERASE"/>
    <property type="match status" value="1"/>
</dbReference>
<evidence type="ECO:0000256" key="1">
    <source>
        <dbReference type="ARBA" id="ARBA00023239"/>
    </source>
</evidence>
<proteinExistence type="predicted"/>
<name>A0A937F1R1_9BACT</name>
<dbReference type="GO" id="GO:0003839">
    <property type="term" value="F:gamma-glutamylcyclotransferase activity"/>
    <property type="evidence" value="ECO:0007669"/>
    <property type="project" value="InterPro"/>
</dbReference>
<evidence type="ECO:0000313" key="5">
    <source>
        <dbReference type="EMBL" id="MBL3654681.1"/>
    </source>
</evidence>
<dbReference type="Proteomes" id="UP000659388">
    <property type="component" value="Unassembled WGS sequence"/>
</dbReference>
<keyword evidence="6" id="KW-1185">Reference proteome</keyword>
<feature type="active site" description="Proton acceptor" evidence="2">
    <location>
        <position position="84"/>
    </location>
</feature>
<dbReference type="PANTHER" id="PTHR12935:SF0">
    <property type="entry name" value="GAMMA-GLUTAMYLCYCLOTRANSFERASE"/>
    <property type="match status" value="1"/>
</dbReference>
<keyword evidence="1" id="KW-0456">Lyase</keyword>
<gene>
    <name evidence="5" type="ORF">JL102_00960</name>
</gene>
<evidence type="ECO:0000259" key="4">
    <source>
        <dbReference type="Pfam" id="PF06094"/>
    </source>
</evidence>
<dbReference type="InterPro" id="IPR036568">
    <property type="entry name" value="GGCT-like_sf"/>
</dbReference>
<dbReference type="InterPro" id="IPR009288">
    <property type="entry name" value="AIG2-like_dom"/>
</dbReference>
<comment type="caution">
    <text evidence="5">The sequence shown here is derived from an EMBL/GenBank/DDBJ whole genome shotgun (WGS) entry which is preliminary data.</text>
</comment>
<dbReference type="RefSeq" id="WP_202241718.1">
    <property type="nucleotide sequence ID" value="NZ_JAESIY010000001.1"/>
</dbReference>
<protein>
    <submittedName>
        <fullName evidence="5">Gamma-glutamylcyclotransferase</fullName>
    </submittedName>
</protein>
<evidence type="ECO:0000256" key="3">
    <source>
        <dbReference type="PIRSR" id="PIRSR617939-2"/>
    </source>
</evidence>
<dbReference type="InterPro" id="IPR013024">
    <property type="entry name" value="GGCT-like"/>
</dbReference>
<feature type="binding site" evidence="3">
    <location>
        <begin position="8"/>
        <end position="13"/>
    </location>
    <ligand>
        <name>substrate</name>
    </ligand>
</feature>
<dbReference type="Gene3D" id="3.10.490.10">
    <property type="entry name" value="Gamma-glutamyl cyclotransferase-like"/>
    <property type="match status" value="1"/>
</dbReference>
<accession>A0A937F1R1</accession>
<dbReference type="EMBL" id="JAESIY010000001">
    <property type="protein sequence ID" value="MBL3654681.1"/>
    <property type="molecule type" value="Genomic_DNA"/>
</dbReference>
<dbReference type="AlphaFoldDB" id="A0A937F1R1"/>
<reference evidence="5" key="1">
    <citation type="submission" date="2021-01" db="EMBL/GenBank/DDBJ databases">
        <title>Fulvivirga kasyanovii gen. nov., sp nov., a novel member of the phylum Bacteroidetes isolated from seawater in a mussel farm.</title>
        <authorList>
            <person name="Zhao L.-H."/>
            <person name="Wang Z.-J."/>
        </authorList>
    </citation>
    <scope>NUCLEOTIDE SEQUENCE</scope>
    <source>
        <strain evidence="5">2943</strain>
    </source>
</reference>